<proteinExistence type="predicted"/>
<keyword evidence="1" id="KW-0472">Membrane</keyword>
<accession>F0YIN2</accession>
<keyword evidence="1" id="KW-0812">Transmembrane</keyword>
<dbReference type="Pfam" id="PF02517">
    <property type="entry name" value="Rce1-like"/>
    <property type="match status" value="1"/>
</dbReference>
<gene>
    <name evidence="3" type="ORF">AURANDRAFT_66746</name>
</gene>
<dbReference type="EMBL" id="GL833145">
    <property type="protein sequence ID" value="EGB05027.1"/>
    <property type="molecule type" value="Genomic_DNA"/>
</dbReference>
<evidence type="ECO:0000313" key="3">
    <source>
        <dbReference type="EMBL" id="EGB05027.1"/>
    </source>
</evidence>
<keyword evidence="1" id="KW-1133">Transmembrane helix</keyword>
<dbReference type="GO" id="GO:0004175">
    <property type="term" value="F:endopeptidase activity"/>
    <property type="evidence" value="ECO:0007669"/>
    <property type="project" value="UniProtKB-ARBA"/>
</dbReference>
<dbReference type="InParanoid" id="F0YIN2"/>
<evidence type="ECO:0000313" key="4">
    <source>
        <dbReference type="Proteomes" id="UP000002729"/>
    </source>
</evidence>
<dbReference type="OrthoDB" id="271604at2759"/>
<reference evidence="3 4" key="1">
    <citation type="journal article" date="2011" name="Proc. Natl. Acad. Sci. U.S.A.">
        <title>Niche of harmful alga Aureococcus anophagefferens revealed through ecogenomics.</title>
        <authorList>
            <person name="Gobler C.J."/>
            <person name="Berry D.L."/>
            <person name="Dyhrman S.T."/>
            <person name="Wilhelm S.W."/>
            <person name="Salamov A."/>
            <person name="Lobanov A.V."/>
            <person name="Zhang Y."/>
            <person name="Collier J.L."/>
            <person name="Wurch L.L."/>
            <person name="Kustka A.B."/>
            <person name="Dill B.D."/>
            <person name="Shah M."/>
            <person name="VerBerkmoes N.C."/>
            <person name="Kuo A."/>
            <person name="Terry A."/>
            <person name="Pangilinan J."/>
            <person name="Lindquist E.A."/>
            <person name="Lucas S."/>
            <person name="Paulsen I.T."/>
            <person name="Hattenrath-Lehmann T.K."/>
            <person name="Talmage S.C."/>
            <person name="Walker E.A."/>
            <person name="Koch F."/>
            <person name="Burson A.M."/>
            <person name="Marcoval M.A."/>
            <person name="Tang Y.Z."/>
            <person name="Lecleir G.R."/>
            <person name="Coyne K.J."/>
            <person name="Berg G.M."/>
            <person name="Bertrand E.M."/>
            <person name="Saito M.A."/>
            <person name="Gladyshev V.N."/>
            <person name="Grigoriev I.V."/>
        </authorList>
    </citation>
    <scope>NUCLEOTIDE SEQUENCE [LARGE SCALE GENOMIC DNA]</scope>
    <source>
        <strain evidence="4">CCMP 1984</strain>
    </source>
</reference>
<feature type="transmembrane region" description="Helical" evidence="1">
    <location>
        <begin position="239"/>
        <end position="257"/>
    </location>
</feature>
<dbReference type="KEGG" id="aaf:AURANDRAFT_66746"/>
<dbReference type="InterPro" id="IPR003675">
    <property type="entry name" value="Rce1/LyrA-like_dom"/>
</dbReference>
<organism evidence="4">
    <name type="scientific">Aureococcus anophagefferens</name>
    <name type="common">Harmful bloom alga</name>
    <dbReference type="NCBI Taxonomy" id="44056"/>
    <lineage>
        <taxon>Eukaryota</taxon>
        <taxon>Sar</taxon>
        <taxon>Stramenopiles</taxon>
        <taxon>Ochrophyta</taxon>
        <taxon>Pelagophyceae</taxon>
        <taxon>Pelagomonadales</taxon>
        <taxon>Pelagomonadaceae</taxon>
        <taxon>Aureococcus</taxon>
    </lineage>
</organism>
<keyword evidence="4" id="KW-1185">Reference proteome</keyword>
<dbReference type="GO" id="GO:0080120">
    <property type="term" value="P:CAAX-box protein maturation"/>
    <property type="evidence" value="ECO:0007669"/>
    <property type="project" value="UniProtKB-ARBA"/>
</dbReference>
<evidence type="ECO:0000259" key="2">
    <source>
        <dbReference type="Pfam" id="PF02517"/>
    </source>
</evidence>
<dbReference type="GeneID" id="20225934"/>
<dbReference type="RefSeq" id="XP_009040378.1">
    <property type="nucleotide sequence ID" value="XM_009042130.1"/>
</dbReference>
<evidence type="ECO:0000256" key="1">
    <source>
        <dbReference type="SAM" id="Phobius"/>
    </source>
</evidence>
<protein>
    <recommendedName>
        <fullName evidence="2">CAAX prenyl protease 2/Lysostaphin resistance protein A-like domain-containing protein</fullName>
    </recommendedName>
</protein>
<feature type="domain" description="CAAX prenyl protease 2/Lysostaphin resistance protein A-like" evidence="2">
    <location>
        <begin position="185"/>
        <end position="277"/>
    </location>
</feature>
<dbReference type="Proteomes" id="UP000002729">
    <property type="component" value="Unassembled WGS sequence"/>
</dbReference>
<name>F0YIN2_AURAN</name>
<sequence length="1362" mass="151410">MVSTNIQNLGLTDELLKHMKLEQGEVTVATLSGKSVDSPIHGGIILTWMFELDGNHLTSVRFGRKISSSNWSFGFSFWCCHVLAKSDESRWVIDMSLQSAPISIRLHDVRRPRGCIQTLYCGENGLLQQRFANPRTADTAICCLAEALIACTIVSTLHSELTGDQRSFTSTFGNLLPTLYNSAEIAIVSPVREELIFRGLVLQALINRVPLHPKACLTAQAMLFGIFHLTNAARRQRRFIFVQTLSAIITGAFYGAFSMHVRCLWDTAFLHCVHNAIASHAFEMNNTIILDLKARDITARIYQPGSCNKISNSYEYAARHLAKLWLDVSKLGTHQDIEIQDCDDFRDWLENPWEVLWRHRAFPKHLLAVENILFDSSTSIIATATCHTARTIVRMRELGVSLSSALNLNLTDLQACAVKLISESMAISAVIKALENRVHCSKFRALGNPTLNEDSAEFGWFPTCDIQTDTLPTRRIITPIERMLNACSGFGRAKLGRQSQKRLQRSLPLCKQTLLSTWKYTTYQCFDMLHDVQSLLTRTAAAGTLADSALTTYKLSVARDAYCTLAQTRWHFDDATLSFDAVLETALLRCISRAAGPDQEQLDRSKAQANMLDTIYFKEHSMQASVCFRFGKIEVAKPVFDTCLLESSCLADHVKYQVHNRRELCASALLKRTKVSPGSLKCTWKFASAHESISVAVLGLALGLLHGSIHPSHHFQRDSQFQPLAIFVESTVQNLMFPQLGKEVHRIVGVADSSNDPMSAYPFKPNIECTSHNESSSLRTTLGEIETSIEVNLQRQMIEHFISREEKSSPCRSHAGAVPGLVRKTMLAHLCDERAQWSTALHDIPARMKVFIGGASFKLRRKSRANSWRLAEREISLSTFEFSQISMRSIAATNMNLTHDLLLSLCGQPSTKMPVHASGRHEQRRPPLPKARVLLEHREQVRAVLEGLHDRRLLSRATGSVLMMAKNIANSHHALCGLRVDSALHVLPPAIAQTSVLSKSSYLPFGWHKMTTNAAHSTVPFALDALGTVLVLKSCFSQQTLHLLDPLALALDVKHTEMWSKIANSASMLSITLEPTRRMAFVQSCWQMWQTVIGELSVVGQRRALRDDHCISPETHEMTLQSCGTLSATLKCLKTVPSALTCSVMRQTCWLRESHLRANILILGRFALLKAVQLALLDFSLIRDTTTSLVLEILVVHTSFALVILHDAQESKNLNLCSQAIEGLTLATAVCDAVGSSKLWLRFAMSQAPASAFLDQIIKKRIEIGLRSDGLPLAWTKLDAFEWMSTNNSVHCGDGAGEIPVRGRISDISRSQVSLLQHTCTAIITESKAKYGGISAHTARLLEAAKSRMPVASSTRSQRLPS</sequence>